<accession>A0A849P848</accession>
<reference evidence="2 3" key="1">
    <citation type="submission" date="2020-05" db="EMBL/GenBank/DDBJ databases">
        <authorList>
            <person name="Niu N."/>
        </authorList>
    </citation>
    <scope>NUCLEOTIDE SEQUENCE [LARGE SCALE GENOMIC DNA]</scope>
    <source>
        <strain evidence="2 3">3340-03</strain>
    </source>
</reference>
<protein>
    <recommendedName>
        <fullName evidence="1">Molybdenum cofactor sulfurase middle domain-containing protein</fullName>
    </recommendedName>
</protein>
<dbReference type="InterPro" id="IPR005303">
    <property type="entry name" value="MOCOS_middle"/>
</dbReference>
<sequence>MSYTPIMHCGAVANREQDNNYQNRWFLIDTNKQSIPSDTPKLSDIQVEIKFGYLAIRAPEMLRLDIAMDVIEDDEGAFEQVMCEGQECRAVSEGDLAAQWFSVYLGQEIRLMKKV</sequence>
<evidence type="ECO:0000313" key="2">
    <source>
        <dbReference type="EMBL" id="NOL51942.1"/>
    </source>
</evidence>
<evidence type="ECO:0000259" key="1">
    <source>
        <dbReference type="Pfam" id="PF03476"/>
    </source>
</evidence>
<dbReference type="Proteomes" id="UP000537862">
    <property type="component" value="Unassembled WGS sequence"/>
</dbReference>
<proteinExistence type="predicted"/>
<dbReference type="Pfam" id="PF03476">
    <property type="entry name" value="MOSC_N"/>
    <property type="match status" value="1"/>
</dbReference>
<organism evidence="2 3">
    <name type="scientific">Pelistega suis</name>
    <dbReference type="NCBI Taxonomy" id="1631957"/>
    <lineage>
        <taxon>Bacteria</taxon>
        <taxon>Pseudomonadati</taxon>
        <taxon>Pseudomonadota</taxon>
        <taxon>Betaproteobacteria</taxon>
        <taxon>Burkholderiales</taxon>
        <taxon>Alcaligenaceae</taxon>
        <taxon>Pelistega</taxon>
    </lineage>
</organism>
<comment type="caution">
    <text evidence="2">The sequence shown here is derived from an EMBL/GenBank/DDBJ whole genome shotgun (WGS) entry which is preliminary data.</text>
</comment>
<dbReference type="EMBL" id="JABGBN010000005">
    <property type="protein sequence ID" value="NOL51942.1"/>
    <property type="molecule type" value="Genomic_DNA"/>
</dbReference>
<gene>
    <name evidence="2" type="ORF">HKX39_07130</name>
</gene>
<feature type="domain" description="Molybdenum cofactor sulfurase middle" evidence="1">
    <location>
        <begin position="25"/>
        <end position="107"/>
    </location>
</feature>
<keyword evidence="3" id="KW-1185">Reference proteome</keyword>
<evidence type="ECO:0000313" key="3">
    <source>
        <dbReference type="Proteomes" id="UP000537862"/>
    </source>
</evidence>
<name>A0A849P848_9BURK</name>
<dbReference type="RefSeq" id="WP_171680642.1">
    <property type="nucleotide sequence ID" value="NZ_JABGBN010000005.1"/>
</dbReference>
<dbReference type="SUPFAM" id="SSF141673">
    <property type="entry name" value="MOSC N-terminal domain-like"/>
    <property type="match status" value="1"/>
</dbReference>
<dbReference type="AlphaFoldDB" id="A0A849P848"/>